<keyword evidence="1" id="KW-0812">Transmembrane</keyword>
<accession>A0A9D4HA44</accession>
<feature type="transmembrane region" description="Helical" evidence="1">
    <location>
        <begin position="29"/>
        <end position="47"/>
    </location>
</feature>
<dbReference type="Proteomes" id="UP000828390">
    <property type="component" value="Unassembled WGS sequence"/>
</dbReference>
<protein>
    <submittedName>
        <fullName evidence="2">Uncharacterized protein</fullName>
    </submittedName>
</protein>
<gene>
    <name evidence="2" type="ORF">DPMN_072925</name>
</gene>
<reference evidence="2" key="1">
    <citation type="journal article" date="2019" name="bioRxiv">
        <title>The Genome of the Zebra Mussel, Dreissena polymorpha: A Resource for Invasive Species Research.</title>
        <authorList>
            <person name="McCartney M.A."/>
            <person name="Auch B."/>
            <person name="Kono T."/>
            <person name="Mallez S."/>
            <person name="Zhang Y."/>
            <person name="Obille A."/>
            <person name="Becker A."/>
            <person name="Abrahante J.E."/>
            <person name="Garbe J."/>
            <person name="Badalamenti J.P."/>
            <person name="Herman A."/>
            <person name="Mangelson H."/>
            <person name="Liachko I."/>
            <person name="Sullivan S."/>
            <person name="Sone E.D."/>
            <person name="Koren S."/>
            <person name="Silverstein K.A.T."/>
            <person name="Beckman K.B."/>
            <person name="Gohl D.M."/>
        </authorList>
    </citation>
    <scope>NUCLEOTIDE SEQUENCE</scope>
    <source>
        <strain evidence="2">Duluth1</strain>
        <tissue evidence="2">Whole animal</tissue>
    </source>
</reference>
<keyword evidence="3" id="KW-1185">Reference proteome</keyword>
<dbReference type="AlphaFoldDB" id="A0A9D4HA44"/>
<organism evidence="2 3">
    <name type="scientific">Dreissena polymorpha</name>
    <name type="common">Zebra mussel</name>
    <name type="synonym">Mytilus polymorpha</name>
    <dbReference type="NCBI Taxonomy" id="45954"/>
    <lineage>
        <taxon>Eukaryota</taxon>
        <taxon>Metazoa</taxon>
        <taxon>Spiralia</taxon>
        <taxon>Lophotrochozoa</taxon>
        <taxon>Mollusca</taxon>
        <taxon>Bivalvia</taxon>
        <taxon>Autobranchia</taxon>
        <taxon>Heteroconchia</taxon>
        <taxon>Euheterodonta</taxon>
        <taxon>Imparidentia</taxon>
        <taxon>Neoheterodontei</taxon>
        <taxon>Myida</taxon>
        <taxon>Dreissenoidea</taxon>
        <taxon>Dreissenidae</taxon>
        <taxon>Dreissena</taxon>
    </lineage>
</organism>
<dbReference type="EMBL" id="JAIWYP010000014">
    <property type="protein sequence ID" value="KAH3713141.1"/>
    <property type="molecule type" value="Genomic_DNA"/>
</dbReference>
<sequence>MYSAIPKVWREDSPKNVTLTEKNNSLVELHIPTITFIAILMDVGVLGNMRMSMYIPSSTYRRHTARSFYGWVG</sequence>
<evidence type="ECO:0000256" key="1">
    <source>
        <dbReference type="SAM" id="Phobius"/>
    </source>
</evidence>
<reference evidence="2" key="2">
    <citation type="submission" date="2020-11" db="EMBL/GenBank/DDBJ databases">
        <authorList>
            <person name="McCartney M.A."/>
            <person name="Auch B."/>
            <person name="Kono T."/>
            <person name="Mallez S."/>
            <person name="Becker A."/>
            <person name="Gohl D.M."/>
            <person name="Silverstein K.A.T."/>
            <person name="Koren S."/>
            <person name="Bechman K.B."/>
            <person name="Herman A."/>
            <person name="Abrahante J.E."/>
            <person name="Garbe J."/>
        </authorList>
    </citation>
    <scope>NUCLEOTIDE SEQUENCE</scope>
    <source>
        <strain evidence="2">Duluth1</strain>
        <tissue evidence="2">Whole animal</tissue>
    </source>
</reference>
<comment type="caution">
    <text evidence="2">The sequence shown here is derived from an EMBL/GenBank/DDBJ whole genome shotgun (WGS) entry which is preliminary data.</text>
</comment>
<keyword evidence="1" id="KW-1133">Transmembrane helix</keyword>
<evidence type="ECO:0000313" key="3">
    <source>
        <dbReference type="Proteomes" id="UP000828390"/>
    </source>
</evidence>
<proteinExistence type="predicted"/>
<name>A0A9D4HA44_DREPO</name>
<evidence type="ECO:0000313" key="2">
    <source>
        <dbReference type="EMBL" id="KAH3713141.1"/>
    </source>
</evidence>
<keyword evidence="1" id="KW-0472">Membrane</keyword>